<keyword evidence="1" id="KW-0732">Signal</keyword>
<protein>
    <submittedName>
        <fullName evidence="2">Uncharacterized protein</fullName>
    </submittedName>
</protein>
<dbReference type="PROSITE" id="PS51257">
    <property type="entry name" value="PROKAR_LIPOPROTEIN"/>
    <property type="match status" value="1"/>
</dbReference>
<reference evidence="2" key="1">
    <citation type="submission" date="2023-03" db="UniProtKB">
        <authorList>
            <consortium name="EnsemblPlants"/>
        </authorList>
    </citation>
    <scope>IDENTIFICATION</scope>
</reference>
<proteinExistence type="predicted"/>
<organism evidence="2">
    <name type="scientific">Cucumis melo</name>
    <name type="common">Muskmelon</name>
    <dbReference type="NCBI Taxonomy" id="3656"/>
    <lineage>
        <taxon>Eukaryota</taxon>
        <taxon>Viridiplantae</taxon>
        <taxon>Streptophyta</taxon>
        <taxon>Embryophyta</taxon>
        <taxon>Tracheophyta</taxon>
        <taxon>Spermatophyta</taxon>
        <taxon>Magnoliopsida</taxon>
        <taxon>eudicotyledons</taxon>
        <taxon>Gunneridae</taxon>
        <taxon>Pentapetalae</taxon>
        <taxon>rosids</taxon>
        <taxon>fabids</taxon>
        <taxon>Cucurbitales</taxon>
        <taxon>Cucurbitaceae</taxon>
        <taxon>Benincaseae</taxon>
        <taxon>Cucumis</taxon>
    </lineage>
</organism>
<name>A0A9I9EFM9_CUCME</name>
<accession>A0A9I9EFM9</accession>
<sequence length="78" mass="8695">MASKISLIWQLVVVLMAILSCSVAARYRVSTPQTACKSILNPFLFSICMDNKDVVGIKSIKKVVKPIPRKDKPRNGNY</sequence>
<feature type="chain" id="PRO_5039946914" evidence="1">
    <location>
        <begin position="25"/>
        <end position="78"/>
    </location>
</feature>
<dbReference type="AlphaFoldDB" id="A0A9I9EFM9"/>
<evidence type="ECO:0000256" key="1">
    <source>
        <dbReference type="SAM" id="SignalP"/>
    </source>
</evidence>
<evidence type="ECO:0000313" key="2">
    <source>
        <dbReference type="EnsemblPlants" id="MELO3C032836.2.1"/>
    </source>
</evidence>
<feature type="signal peptide" evidence="1">
    <location>
        <begin position="1"/>
        <end position="24"/>
    </location>
</feature>
<dbReference type="EnsemblPlants" id="MELO3C032836.2.1">
    <property type="protein sequence ID" value="MELO3C032836.2.1"/>
    <property type="gene ID" value="MELO3C032836.2"/>
</dbReference>
<dbReference type="Gramene" id="MELO3C032836.2.1">
    <property type="protein sequence ID" value="MELO3C032836.2.1"/>
    <property type="gene ID" value="MELO3C032836.2"/>
</dbReference>